<reference evidence="1 2" key="1">
    <citation type="submission" date="2016-09" db="EMBL/GenBank/DDBJ databases">
        <title>Genomic analysis reveals versatility of anaerobic energy metabolism of Geosporobacter ferrireducens IRF9 of phylum Firmicutes.</title>
        <authorList>
            <person name="Kim S.-J."/>
        </authorList>
    </citation>
    <scope>NUCLEOTIDE SEQUENCE [LARGE SCALE GENOMIC DNA]</scope>
    <source>
        <strain evidence="1 2">IRF9</strain>
    </source>
</reference>
<protein>
    <recommendedName>
        <fullName evidence="3">Aminoglycoside adenylyltransferase</fullName>
    </recommendedName>
</protein>
<dbReference type="SUPFAM" id="SSF81301">
    <property type="entry name" value="Nucleotidyltransferase"/>
    <property type="match status" value="1"/>
</dbReference>
<dbReference type="OrthoDB" id="9776406at2"/>
<organism evidence="1 2">
    <name type="scientific">Geosporobacter ferrireducens</name>
    <dbReference type="NCBI Taxonomy" id="1424294"/>
    <lineage>
        <taxon>Bacteria</taxon>
        <taxon>Bacillati</taxon>
        <taxon>Bacillota</taxon>
        <taxon>Clostridia</taxon>
        <taxon>Peptostreptococcales</taxon>
        <taxon>Thermotaleaceae</taxon>
        <taxon>Geosporobacter</taxon>
    </lineage>
</organism>
<dbReference type="Gene3D" id="3.30.460.10">
    <property type="entry name" value="Beta Polymerase, domain 2"/>
    <property type="match status" value="1"/>
</dbReference>
<evidence type="ECO:0008006" key="3">
    <source>
        <dbReference type="Google" id="ProtNLM"/>
    </source>
</evidence>
<dbReference type="EMBL" id="CP017269">
    <property type="protein sequence ID" value="AOT68957.1"/>
    <property type="molecule type" value="Genomic_DNA"/>
</dbReference>
<dbReference type="Proteomes" id="UP000095743">
    <property type="component" value="Chromosome"/>
</dbReference>
<evidence type="ECO:0000313" key="2">
    <source>
        <dbReference type="Proteomes" id="UP000095743"/>
    </source>
</evidence>
<name>A0A1D8GDI1_9FIRM</name>
<keyword evidence="2" id="KW-1185">Reference proteome</keyword>
<accession>A0A1D8GDI1</accession>
<dbReference type="PIRSF" id="PIRSF000812">
    <property type="entry name" value="AAD"/>
    <property type="match status" value="1"/>
</dbReference>
<dbReference type="AlphaFoldDB" id="A0A1D8GDI1"/>
<gene>
    <name evidence="1" type="ORF">Gferi_04945</name>
</gene>
<dbReference type="SUPFAM" id="SSF81631">
    <property type="entry name" value="PAP/OAS1 substrate-binding domain"/>
    <property type="match status" value="1"/>
</dbReference>
<dbReference type="InterPro" id="IPR043519">
    <property type="entry name" value="NT_sf"/>
</dbReference>
<dbReference type="RefSeq" id="WP_069974523.1">
    <property type="nucleotide sequence ID" value="NZ_CP017269.1"/>
</dbReference>
<dbReference type="InterPro" id="IPR007530">
    <property type="entry name" value="Aminoglycoside_adenylylTfrase"/>
</dbReference>
<proteinExistence type="predicted"/>
<dbReference type="Pfam" id="PF04439">
    <property type="entry name" value="Adenyl_transf"/>
    <property type="match status" value="1"/>
</dbReference>
<evidence type="ECO:0000313" key="1">
    <source>
        <dbReference type="EMBL" id="AOT68957.1"/>
    </source>
</evidence>
<dbReference type="Gene3D" id="1.20.120.330">
    <property type="entry name" value="Nucleotidyltransferases domain 2"/>
    <property type="match status" value="1"/>
</dbReference>
<dbReference type="STRING" id="1424294.Gferi_04945"/>
<sequence>MRTEKEMMDIVLNTAKEDARIRAVVMNGSRVSNPSNKDCFQDYDIVYFVNDFEFFACNHSWIDIFGERIMLEMPSYKDYEVSEYNGRFNYQMLFKDGNRIDLTFASIENIDNVIENDRVGITLLDKDGLLQGVEFSGVEVYFISKPTKKAFENSCNSFWWILQNVAKGIKRRELPYAIKMLNIARNDLDAVVSWYIGMKHDFKVSTGKMGKYLERYLDENLWNLYKDTFPTGNYEDIWKSLFCACKLYRLLATEISNQFSYCYPYHDDKLMSEYLQHVKNLPDNLIFI</sequence>
<dbReference type="KEGG" id="gfe:Gferi_04945"/>